<dbReference type="OrthoDB" id="5620516at2"/>
<dbReference type="PANTHER" id="PTHR47121:SF2">
    <property type="entry name" value="THYLAKOID LUMENAL PROTEIN TL20.3, CHLOROPLASTIC"/>
    <property type="match status" value="1"/>
</dbReference>
<evidence type="ECO:0000256" key="3">
    <source>
        <dbReference type="ARBA" id="ARBA00022692"/>
    </source>
</evidence>
<evidence type="ECO:0000256" key="5">
    <source>
        <dbReference type="ARBA" id="ARBA00023136"/>
    </source>
</evidence>
<dbReference type="Proteomes" id="UP000254794">
    <property type="component" value="Unassembled WGS sequence"/>
</dbReference>
<keyword evidence="8" id="KW-1185">Reference proteome</keyword>
<keyword evidence="4 6" id="KW-1133">Transmembrane helix</keyword>
<dbReference type="RefSeq" id="WP_115330337.1">
    <property type="nucleotide sequence ID" value="NZ_CAAAHP010000004.1"/>
</dbReference>
<dbReference type="PANTHER" id="PTHR47121">
    <property type="entry name" value="THYLAKOID LUMENAL PROTEIN TL20.3, CHLOROPLASTIC"/>
    <property type="match status" value="1"/>
</dbReference>
<dbReference type="NCBIfam" id="NF033900">
    <property type="entry name" value="T4SS_IcmE_DotG"/>
    <property type="match status" value="2"/>
</dbReference>
<dbReference type="Pfam" id="PF03743">
    <property type="entry name" value="TrbI"/>
    <property type="match status" value="1"/>
</dbReference>
<accession>A0A378JHM1</accession>
<dbReference type="Pfam" id="PF25296">
    <property type="entry name" value="Decapeptide"/>
    <property type="match status" value="5"/>
</dbReference>
<sequence>MAGRKENLQALFTNTRSRVIIVFTAIVLIIAVLYGVLRFVRSGEEASVSPSSVNFVPGIQSIPGALDPTIQYAKLQETQNVNQAKAALKTGNSAIPTIVRSQALGSGVQVVGAQGGEGGLSFTGLNTAEQAGNQRSLWLQDLQNNNCSKATVNKVTAQGANLTVLRNACSCIQLKDVGYQINALQQVCSCQELKAAGFNANQFKSIGYTAERLRTCQFNACELRDAGFSAQALKDGGFSDGELQGAGYSPQEIARASGLPNNISIGDVQRADCQPEALARLRAAGVSAGAIRRINGCSVSQLKAANYTPQQLREAGFTAADLKGAGFSADQLRQAGYNARDLLNAGFTPQDLAQAGFPPAAISAAQSELPPGITPNDIRQADCNVAALRNERLAGVSARLIRQYAGCNPETLRAAGFTGDDLADAGFTPAQIRNAGAVPVDDNTIRAADCDPVKLRSLFDQGVSARRIHELNGCSAQALKAAGFNAADLLDAGFTPQDLAIAGFTPDQIKAALADPNVAIRVADCDPTKLNALLKQGVSATQIRDLNGCSAQVLRAAGYNARALADAGFTPQDLAAAGFNPEQIRAAMAASDAAIKAAGCDPTKLNILLKQGVSASRIKQLNGCSAEALRAAGYSERALENAGFSPRGLAGATLTPAQLSQLNRTPAALIAAGRTADCSVAALSAARAAGVSATTIRETLGCSAAALKAAGFSAQDLRNAGFTAAELKNAGFTADQLRAAGYGPRELREAGFSAQDLKNLGFTPAQLREAGFTAAQLKALGLNASQLRAAGFSAQDLKAAGFGAQELKDAGYSDSDLKAAGFGPAESAIGSHVPGLNTLSGGVPVDSNIPTIAGATAATQSIASSNIPTANVNSRDAQLEAVVARQNQQMADQRYQQRLQDRESRMLGVANQYLQNWNKVALQVYTAGNPVVKKTTTTTKTTSTNRAVVGSSTAVINSNGIGPQQKALIKTGDVLFAVIDTSVNSDEPGPILATVVSGRFKGAKLIGSFNLPSNADKMVISFNTMSVPGASRSTPINAYAIDINTARTALSSRTDHHYLLRYGSLFASSFIEGLGNAFQSADTQVTVGGIGGGGTVTIQNGIGRSVLENAVIGLATVGRNWGQFAQQQFSTPTTVYVYSGTGIGVLFTQDLMNL</sequence>
<evidence type="ECO:0000256" key="4">
    <source>
        <dbReference type="ARBA" id="ARBA00022989"/>
    </source>
</evidence>
<feature type="transmembrane region" description="Helical" evidence="6">
    <location>
        <begin position="20"/>
        <end position="40"/>
    </location>
</feature>
<dbReference type="InterPro" id="IPR042217">
    <property type="entry name" value="T4SS_VirB10/TrbI"/>
</dbReference>
<evidence type="ECO:0000256" key="6">
    <source>
        <dbReference type="SAM" id="Phobius"/>
    </source>
</evidence>
<keyword evidence="5 6" id="KW-0472">Membrane</keyword>
<organism evidence="7 8">
    <name type="scientific">Legionella busanensis</name>
    <dbReference type="NCBI Taxonomy" id="190655"/>
    <lineage>
        <taxon>Bacteria</taxon>
        <taxon>Pseudomonadati</taxon>
        <taxon>Pseudomonadota</taxon>
        <taxon>Gammaproteobacteria</taxon>
        <taxon>Legionellales</taxon>
        <taxon>Legionellaceae</taxon>
        <taxon>Legionella</taxon>
    </lineage>
</organism>
<dbReference type="InterPro" id="IPR057481">
    <property type="entry name" value="Decapeptide"/>
</dbReference>
<comment type="subcellular location">
    <subcellularLocation>
        <location evidence="1">Membrane</location>
        <topology evidence="1">Single-pass membrane protein</topology>
    </subcellularLocation>
</comment>
<keyword evidence="3 6" id="KW-0812">Transmembrane</keyword>
<name>A0A378JHM1_9GAMM</name>
<gene>
    <name evidence="7" type="ORF">NCTC13316_00717</name>
</gene>
<protein>
    <submittedName>
        <fullName evidence="7">Protein IcmE (DotG)</fullName>
    </submittedName>
</protein>
<dbReference type="InterPro" id="IPR049855">
    <property type="entry name" value="DotG/IcmE-like_C"/>
</dbReference>
<dbReference type="Gene3D" id="2.40.128.260">
    <property type="entry name" value="Type IV secretion system, VirB10/TraB/TrbI"/>
    <property type="match status" value="1"/>
</dbReference>
<dbReference type="AlphaFoldDB" id="A0A378JHM1"/>
<comment type="similarity">
    <text evidence="2">Belongs to the TrbI/VirB10 family.</text>
</comment>
<dbReference type="SUPFAM" id="SSF141571">
    <property type="entry name" value="Pentapeptide repeat-like"/>
    <property type="match status" value="1"/>
</dbReference>
<evidence type="ECO:0000313" key="8">
    <source>
        <dbReference type="Proteomes" id="UP000254794"/>
    </source>
</evidence>
<evidence type="ECO:0000256" key="2">
    <source>
        <dbReference type="ARBA" id="ARBA00010265"/>
    </source>
</evidence>
<dbReference type="CDD" id="cd16431">
    <property type="entry name" value="IcmE"/>
    <property type="match status" value="1"/>
</dbReference>
<proteinExistence type="inferred from homology"/>
<dbReference type="InterPro" id="IPR053285">
    <property type="entry name" value="Thylakoid_lumenal_pentapeptide"/>
</dbReference>
<reference evidence="7 8" key="1">
    <citation type="submission" date="2018-06" db="EMBL/GenBank/DDBJ databases">
        <authorList>
            <consortium name="Pathogen Informatics"/>
            <person name="Doyle S."/>
        </authorList>
    </citation>
    <scope>NUCLEOTIDE SEQUENCE [LARGE SCALE GENOMIC DNA]</scope>
    <source>
        <strain evidence="7 8">NCTC13316</strain>
    </source>
</reference>
<dbReference type="InterPro" id="IPR005498">
    <property type="entry name" value="T4SS_VirB10/TraB/TrbI"/>
</dbReference>
<dbReference type="GO" id="GO:0016020">
    <property type="term" value="C:membrane"/>
    <property type="evidence" value="ECO:0007669"/>
    <property type="project" value="UniProtKB-SubCell"/>
</dbReference>
<dbReference type="EMBL" id="UGOD01000001">
    <property type="protein sequence ID" value="STX50634.1"/>
    <property type="molecule type" value="Genomic_DNA"/>
</dbReference>
<dbReference type="Gene3D" id="2.160.20.80">
    <property type="entry name" value="E3 ubiquitin-protein ligase SopA"/>
    <property type="match status" value="2"/>
</dbReference>
<evidence type="ECO:0000256" key="1">
    <source>
        <dbReference type="ARBA" id="ARBA00004167"/>
    </source>
</evidence>
<evidence type="ECO:0000313" key="7">
    <source>
        <dbReference type="EMBL" id="STX50634.1"/>
    </source>
</evidence>